<dbReference type="Pfam" id="PF03190">
    <property type="entry name" value="Thioredox_DsbH"/>
    <property type="match status" value="1"/>
</dbReference>
<dbReference type="GO" id="GO:0005975">
    <property type="term" value="P:carbohydrate metabolic process"/>
    <property type="evidence" value="ECO:0007669"/>
    <property type="project" value="InterPro"/>
</dbReference>
<accession>A0A4R0R464</accession>
<name>A0A4R0R464_9APHY</name>
<dbReference type="STRING" id="92696.A0A4R0R464"/>
<dbReference type="SUPFAM" id="SSF52833">
    <property type="entry name" value="Thioredoxin-like"/>
    <property type="match status" value="1"/>
</dbReference>
<evidence type="ECO:0000313" key="2">
    <source>
        <dbReference type="EMBL" id="TCD62070.1"/>
    </source>
</evidence>
<feature type="domain" description="Spermatogenesis-associated protein 20-like TRX" evidence="1">
    <location>
        <begin position="58"/>
        <end position="212"/>
    </location>
</feature>
<comment type="caution">
    <text evidence="2">The sequence shown here is derived from an EMBL/GenBank/DDBJ whole genome shotgun (WGS) entry which is preliminary data.</text>
</comment>
<dbReference type="PANTHER" id="PTHR42899:SF1">
    <property type="entry name" value="SPERMATOGENESIS-ASSOCIATED PROTEIN 20"/>
    <property type="match status" value="1"/>
</dbReference>
<dbReference type="CDD" id="cd02955">
    <property type="entry name" value="SSP411"/>
    <property type="match status" value="1"/>
</dbReference>
<dbReference type="InterPro" id="IPR036249">
    <property type="entry name" value="Thioredoxin-like_sf"/>
</dbReference>
<dbReference type="InterPro" id="IPR024705">
    <property type="entry name" value="Ssp411"/>
</dbReference>
<protein>
    <recommendedName>
        <fullName evidence="1">Spermatogenesis-associated protein 20-like TRX domain-containing protein</fullName>
    </recommendedName>
</protein>
<dbReference type="EMBL" id="RWJN01000405">
    <property type="protein sequence ID" value="TCD62070.1"/>
    <property type="molecule type" value="Genomic_DNA"/>
</dbReference>
<dbReference type="Gene3D" id="3.40.30.10">
    <property type="entry name" value="Glutaredoxin"/>
    <property type="match status" value="1"/>
</dbReference>
<dbReference type="OrthoDB" id="1923667at2759"/>
<dbReference type="PIRSF" id="PIRSF006402">
    <property type="entry name" value="UCP006402_thioredoxin"/>
    <property type="match status" value="1"/>
</dbReference>
<dbReference type="Proteomes" id="UP000292702">
    <property type="component" value="Unassembled WGS sequence"/>
</dbReference>
<organism evidence="2 3">
    <name type="scientific">Steccherinum ochraceum</name>
    <dbReference type="NCBI Taxonomy" id="92696"/>
    <lineage>
        <taxon>Eukaryota</taxon>
        <taxon>Fungi</taxon>
        <taxon>Dikarya</taxon>
        <taxon>Basidiomycota</taxon>
        <taxon>Agaricomycotina</taxon>
        <taxon>Agaricomycetes</taxon>
        <taxon>Polyporales</taxon>
        <taxon>Steccherinaceae</taxon>
        <taxon>Steccherinum</taxon>
    </lineage>
</organism>
<dbReference type="Gene3D" id="1.50.10.10">
    <property type="match status" value="1"/>
</dbReference>
<dbReference type="InterPro" id="IPR012341">
    <property type="entry name" value="6hp_glycosidase-like_sf"/>
</dbReference>
<reference evidence="2 3" key="1">
    <citation type="submission" date="2018-11" db="EMBL/GenBank/DDBJ databases">
        <title>Genome assembly of Steccherinum ochraceum LE-BIN_3174, the white-rot fungus of the Steccherinaceae family (The Residual Polyporoid clade, Polyporales, Basidiomycota).</title>
        <authorList>
            <person name="Fedorova T.V."/>
            <person name="Glazunova O.A."/>
            <person name="Landesman E.O."/>
            <person name="Moiseenko K.V."/>
            <person name="Psurtseva N.V."/>
            <person name="Savinova O.S."/>
            <person name="Shakhova N.V."/>
            <person name="Tyazhelova T.V."/>
            <person name="Vasina D.V."/>
        </authorList>
    </citation>
    <scope>NUCLEOTIDE SEQUENCE [LARGE SCALE GENOMIC DNA]</scope>
    <source>
        <strain evidence="2 3">LE-BIN_3174</strain>
    </source>
</reference>
<dbReference type="GO" id="GO:0003824">
    <property type="term" value="F:catalytic activity"/>
    <property type="evidence" value="ECO:0007669"/>
    <property type="project" value="UniProtKB-ARBA"/>
</dbReference>
<keyword evidence="3" id="KW-1185">Reference proteome</keyword>
<proteinExistence type="predicted"/>
<dbReference type="AlphaFoldDB" id="A0A4R0R464"/>
<dbReference type="SUPFAM" id="SSF48208">
    <property type="entry name" value="Six-hairpin glycosidases"/>
    <property type="match status" value="1"/>
</dbReference>
<evidence type="ECO:0000313" key="3">
    <source>
        <dbReference type="Proteomes" id="UP000292702"/>
    </source>
</evidence>
<gene>
    <name evidence="2" type="ORF">EIP91_007510</name>
</gene>
<sequence>MLASSRHIPCILLRSFTSKASRLRPSIARIAPQQHPTAIRALNVRMAHTQGGSNRPSNRLANAKSPYLLQHAENPVDWYEWGQEAFTKAKEENKPIFLSVGYSACHWCHVLAHESFEDAGTAEIMNRYFVNIKVDREERPDVDRLYMTFLQATTGGGGWPMSVWLTPDLHPFIAGTYFPRFKFQQILHGVAEAWEDRQEDLISTGKNVIEQLREVSSIAASDTFNIQTAKDQVFSRLTKTYDERYGGFGSAPKFPSPSQTLHFLARYAALEKDASKANRARDMAVETLVKMYHGGIRDVVGDGFARYSVDDKWHIPHFEKMLYDNAQLLTASLELSLLTPPDSPSRRTLLQTANSIIVYVTRDLRSPEGAFYSAEDADSLPSHDSTVKKEGAFYAWTVQELDKILGEDSEMFKWHFGCKMSGNCDPSHDIQGELVGQNILYAAHSTQGTAQKFGKKNDTEVEMQLAQCLRKLKEYRDKNRPRPHLDDKILTSWNGLMISGLCKAAEVFQHMNNNLQLAEAAAAFVKSRLYDENTGELRRSYREGPGPTGQADDYAFFIQGLLDLYEVSRKEEYIMWAIRLQDKQDELFYDKEGGGYFASAPDEHILIRMKDTQDGAEPSAVSVTLHNLNRLSHFAEDRHAEYKEKAYSIIKSNSQILDKAPFALATMVDGAMMADVGMKQFIVSGPVWDFLSAIRQSFLPNRVLIHLDPESPPHELAKVNATLRSLLENKEPDTRPNVRICENFTCGLPIYDVEELKKHL</sequence>
<dbReference type="PANTHER" id="PTHR42899">
    <property type="entry name" value="SPERMATOGENESIS-ASSOCIATED PROTEIN 20"/>
    <property type="match status" value="1"/>
</dbReference>
<dbReference type="InterPro" id="IPR004879">
    <property type="entry name" value="Ssp411-like_TRX"/>
</dbReference>
<dbReference type="InterPro" id="IPR008928">
    <property type="entry name" value="6-hairpin_glycosidase_sf"/>
</dbReference>
<evidence type="ECO:0000259" key="1">
    <source>
        <dbReference type="Pfam" id="PF03190"/>
    </source>
</evidence>